<organism evidence="1 2">
    <name type="scientific">Methylobacterium terricola</name>
    <dbReference type="NCBI Taxonomy" id="2583531"/>
    <lineage>
        <taxon>Bacteria</taxon>
        <taxon>Pseudomonadati</taxon>
        <taxon>Pseudomonadota</taxon>
        <taxon>Alphaproteobacteria</taxon>
        <taxon>Hyphomicrobiales</taxon>
        <taxon>Methylobacteriaceae</taxon>
        <taxon>Methylobacterium</taxon>
    </lineage>
</organism>
<dbReference type="Proteomes" id="UP000305267">
    <property type="component" value="Unassembled WGS sequence"/>
</dbReference>
<evidence type="ECO:0000313" key="1">
    <source>
        <dbReference type="EMBL" id="TNC10420.1"/>
    </source>
</evidence>
<dbReference type="Gene3D" id="3.40.50.300">
    <property type="entry name" value="P-loop containing nucleotide triphosphate hydrolases"/>
    <property type="match status" value="1"/>
</dbReference>
<evidence type="ECO:0008006" key="3">
    <source>
        <dbReference type="Google" id="ProtNLM"/>
    </source>
</evidence>
<dbReference type="AlphaFoldDB" id="A0A5C4LDE2"/>
<accession>A0A5C4LDE2</accession>
<comment type="caution">
    <text evidence="1">The sequence shown here is derived from an EMBL/GenBank/DDBJ whole genome shotgun (WGS) entry which is preliminary data.</text>
</comment>
<evidence type="ECO:0000313" key="2">
    <source>
        <dbReference type="Proteomes" id="UP000305267"/>
    </source>
</evidence>
<protein>
    <recommendedName>
        <fullName evidence="3">Phage terminase-like protein, large subunit, contains N-terminal HTH domain</fullName>
    </recommendedName>
</protein>
<reference evidence="1 2" key="1">
    <citation type="submission" date="2019-06" db="EMBL/GenBank/DDBJ databases">
        <title>Genome of Methylobacterium sp. 17Sr1-39.</title>
        <authorList>
            <person name="Seo T."/>
        </authorList>
    </citation>
    <scope>NUCLEOTIDE SEQUENCE [LARGE SCALE GENOMIC DNA]</scope>
    <source>
        <strain evidence="1 2">17Sr1-39</strain>
    </source>
</reference>
<dbReference type="InterPro" id="IPR027417">
    <property type="entry name" value="P-loop_NTPase"/>
</dbReference>
<dbReference type="Gene3D" id="3.30.420.240">
    <property type="match status" value="1"/>
</dbReference>
<gene>
    <name evidence="1" type="ORF">FF100_22370</name>
</gene>
<name>A0A5C4LDE2_9HYPH</name>
<dbReference type="RefSeq" id="WP_139037979.1">
    <property type="nucleotide sequence ID" value="NZ_VDDA01000012.1"/>
</dbReference>
<dbReference type="OrthoDB" id="280696at2"/>
<dbReference type="EMBL" id="VDDA01000012">
    <property type="protein sequence ID" value="TNC10420.1"/>
    <property type="molecule type" value="Genomic_DNA"/>
</dbReference>
<sequence length="474" mass="51635">MRRLTSMREALADPEMFGTVLPGPSWAAWRVVLIASQGEALTDAEREIFRELTGGRDREPDKPCKEIVAVCGRRAGKTRAMAAAAAYFARCIDYTDDFAPGQRGRVPVMAAAKDTAKECLNYILGVFQESPACREYLEGDPIADTIRLTNRIDIQVMTASFKTTRGPTPVAAVADEIAFWSVDGANPDTEVLRALRPGLGTLGGPLFVLSSPYARRGALWDLYRKNYGAGGNPRVLVIQAPTQAMHKSETVLAEEEEAYRDDPVAAAAEWGARFRTDSEAFVFIETVQACVPKGVREVRPVHGTHYAAFVDVSGGGADSHAMAIAHVDGDLVVLDAVREVRGSPDAVTAEFAALCKTYRIHRITGDRYGAAWVRDRFAAHGVTYEPSEKSKSDLYRELLPILNSARCRLLDVPKLEAQLTSLERRTTRGTGRDIIDHPQIKGAHDDVANAVAGVCVTIGVQSDYDPSMWARLAG</sequence>
<proteinExistence type="predicted"/>
<keyword evidence="2" id="KW-1185">Reference proteome</keyword>